<dbReference type="GO" id="GO:0070072">
    <property type="term" value="P:vacuolar proton-transporting V-type ATPase complex assembly"/>
    <property type="evidence" value="ECO:0007669"/>
    <property type="project" value="InterPro"/>
</dbReference>
<dbReference type="PANTHER" id="PTHR31792:SF3">
    <property type="entry name" value="VACUOLAR ATPASE ASSEMBLY INTEGRAL MEMBRANE PROTEIN VMA21"/>
    <property type="match status" value="1"/>
</dbReference>
<dbReference type="EMBL" id="HBFK01041229">
    <property type="protein sequence ID" value="CAD8758540.1"/>
    <property type="molecule type" value="Transcribed_RNA"/>
</dbReference>
<reference evidence="7" key="1">
    <citation type="submission" date="2021-01" db="EMBL/GenBank/DDBJ databases">
        <authorList>
            <person name="Corre E."/>
            <person name="Pelletier E."/>
            <person name="Niang G."/>
            <person name="Scheremetjew M."/>
            <person name="Finn R."/>
            <person name="Kale V."/>
            <person name="Holt S."/>
            <person name="Cochrane G."/>
            <person name="Meng A."/>
            <person name="Brown T."/>
            <person name="Cohen L."/>
        </authorList>
    </citation>
    <scope>NUCLEOTIDE SEQUENCE</scope>
    <source>
        <strain evidence="7">CCMP441</strain>
        <strain evidence="8">CCMP644</strain>
    </source>
</reference>
<evidence type="ECO:0000313" key="8">
    <source>
        <dbReference type="EMBL" id="CAD8958938.1"/>
    </source>
</evidence>
<name>A0A6U2G1A1_HEMAN</name>
<keyword evidence="4 6" id="KW-0472">Membrane</keyword>
<keyword evidence="1 6" id="KW-0812">Transmembrane</keyword>
<dbReference type="Pfam" id="PF09446">
    <property type="entry name" value="VMA21"/>
    <property type="match status" value="1"/>
</dbReference>
<evidence type="ECO:0000256" key="5">
    <source>
        <dbReference type="ARBA" id="ARBA00023329"/>
    </source>
</evidence>
<evidence type="ECO:0000256" key="1">
    <source>
        <dbReference type="ARBA" id="ARBA00022692"/>
    </source>
</evidence>
<sequence>MATMNKMGKLREIVADPGNRPAVSLLLQSSVAMAVVPLAVYFACFYFVFGEGGLIDYSKDVNSRTNYSGIAAIVTVQFVIAAHVVLAFRQDDAEFAKEAAEKKKDK</sequence>
<keyword evidence="5" id="KW-0968">Cytoplasmic vesicle</keyword>
<dbReference type="EMBL" id="HBFX01022095">
    <property type="protein sequence ID" value="CAD8958938.1"/>
    <property type="molecule type" value="Transcribed_RNA"/>
</dbReference>
<dbReference type="PANTHER" id="PTHR31792">
    <property type="entry name" value="VACUOLAR ATPASE ASSEMBLY INTEGRAL MEMBRANE PROTEIN VMA21"/>
    <property type="match status" value="1"/>
</dbReference>
<feature type="transmembrane region" description="Helical" evidence="6">
    <location>
        <begin position="69"/>
        <end position="88"/>
    </location>
</feature>
<feature type="transmembrane region" description="Helical" evidence="6">
    <location>
        <begin position="21"/>
        <end position="49"/>
    </location>
</feature>
<organism evidence="7">
    <name type="scientific">Hemiselmis andersenii</name>
    <name type="common">Cryptophyte alga</name>
    <dbReference type="NCBI Taxonomy" id="464988"/>
    <lineage>
        <taxon>Eukaryota</taxon>
        <taxon>Cryptophyceae</taxon>
        <taxon>Cryptomonadales</taxon>
        <taxon>Hemiselmidaceae</taxon>
        <taxon>Hemiselmis</taxon>
    </lineage>
</organism>
<evidence type="ECO:0008006" key="9">
    <source>
        <dbReference type="Google" id="ProtNLM"/>
    </source>
</evidence>
<proteinExistence type="predicted"/>
<evidence type="ECO:0000256" key="3">
    <source>
        <dbReference type="ARBA" id="ARBA00022989"/>
    </source>
</evidence>
<dbReference type="InterPro" id="IPR019013">
    <property type="entry name" value="Vma21"/>
</dbReference>
<evidence type="ECO:0000256" key="4">
    <source>
        <dbReference type="ARBA" id="ARBA00023136"/>
    </source>
</evidence>
<dbReference type="AlphaFoldDB" id="A0A6U2G1A1"/>
<dbReference type="GO" id="GO:0005789">
    <property type="term" value="C:endoplasmic reticulum membrane"/>
    <property type="evidence" value="ECO:0007669"/>
    <property type="project" value="TreeGrafter"/>
</dbReference>
<evidence type="ECO:0000256" key="6">
    <source>
        <dbReference type="SAM" id="Phobius"/>
    </source>
</evidence>
<protein>
    <recommendedName>
        <fullName evidence="9">Vacuolar ATPase assembly integral membrane protein VMA21 homolog</fullName>
    </recommendedName>
</protein>
<dbReference type="GO" id="GO:0031410">
    <property type="term" value="C:cytoplasmic vesicle"/>
    <property type="evidence" value="ECO:0007669"/>
    <property type="project" value="UniProtKB-KW"/>
</dbReference>
<evidence type="ECO:0000256" key="2">
    <source>
        <dbReference type="ARBA" id="ARBA00022824"/>
    </source>
</evidence>
<evidence type="ECO:0000313" key="7">
    <source>
        <dbReference type="EMBL" id="CAD8758540.1"/>
    </source>
</evidence>
<gene>
    <name evidence="8" type="ORF">HAND00432_LOCUS13477</name>
    <name evidence="7" type="ORF">HAND1043_LOCUS25054</name>
</gene>
<accession>A0A6U2G1A1</accession>
<keyword evidence="2" id="KW-0256">Endoplasmic reticulum</keyword>
<keyword evidence="3 6" id="KW-1133">Transmembrane helix</keyword>